<gene>
    <name evidence="2" type="ORF">METZ01_LOCUS204866</name>
</gene>
<keyword evidence="1" id="KW-1133">Transmembrane helix</keyword>
<keyword evidence="1" id="KW-0472">Membrane</keyword>
<protein>
    <submittedName>
        <fullName evidence="2">Uncharacterized protein</fullName>
    </submittedName>
</protein>
<name>A0A382ENV3_9ZZZZ</name>
<sequence>MLGPSLHALVLSAVLLGTLTLIGAPGALLLRRYLDASLVSTPIIGMAVFQIAAWYILDHTSIGIDPIV</sequence>
<proteinExistence type="predicted"/>
<feature type="non-terminal residue" evidence="2">
    <location>
        <position position="68"/>
    </location>
</feature>
<dbReference type="AlphaFoldDB" id="A0A382ENV3"/>
<feature type="transmembrane region" description="Helical" evidence="1">
    <location>
        <begin position="37"/>
        <end position="57"/>
    </location>
</feature>
<organism evidence="2">
    <name type="scientific">marine metagenome</name>
    <dbReference type="NCBI Taxonomy" id="408172"/>
    <lineage>
        <taxon>unclassified sequences</taxon>
        <taxon>metagenomes</taxon>
        <taxon>ecological metagenomes</taxon>
    </lineage>
</organism>
<dbReference type="EMBL" id="UINC01045347">
    <property type="protein sequence ID" value="SVB52012.1"/>
    <property type="molecule type" value="Genomic_DNA"/>
</dbReference>
<reference evidence="2" key="1">
    <citation type="submission" date="2018-05" db="EMBL/GenBank/DDBJ databases">
        <authorList>
            <person name="Lanie J.A."/>
            <person name="Ng W.-L."/>
            <person name="Kazmierczak K.M."/>
            <person name="Andrzejewski T.M."/>
            <person name="Davidsen T.M."/>
            <person name="Wayne K.J."/>
            <person name="Tettelin H."/>
            <person name="Glass J.I."/>
            <person name="Rusch D."/>
            <person name="Podicherti R."/>
            <person name="Tsui H.-C.T."/>
            <person name="Winkler M.E."/>
        </authorList>
    </citation>
    <scope>NUCLEOTIDE SEQUENCE</scope>
</reference>
<accession>A0A382ENV3</accession>
<keyword evidence="1" id="KW-0812">Transmembrane</keyword>
<evidence type="ECO:0000313" key="2">
    <source>
        <dbReference type="EMBL" id="SVB52012.1"/>
    </source>
</evidence>
<evidence type="ECO:0000256" key="1">
    <source>
        <dbReference type="SAM" id="Phobius"/>
    </source>
</evidence>
<feature type="transmembrane region" description="Helical" evidence="1">
    <location>
        <begin position="6"/>
        <end position="30"/>
    </location>
</feature>